<accession>A0A101M4Y6</accession>
<keyword evidence="1" id="KW-1133">Transmembrane helix</keyword>
<evidence type="ECO:0000313" key="2">
    <source>
        <dbReference type="EMBL" id="KUM51184.1"/>
    </source>
</evidence>
<keyword evidence="2" id="KW-0496">Mitochondrion</keyword>
<keyword evidence="1" id="KW-0472">Membrane</keyword>
<sequence>MQLVYCCTPPAMTVVSRPARYDCCNSPGGDLVVLSFRFQTPIFPPDPDSYYSYFLGALFPILKLAPLFIY</sequence>
<feature type="transmembrane region" description="Helical" evidence="1">
    <location>
        <begin position="50"/>
        <end position="69"/>
    </location>
</feature>
<gene>
    <name evidence="2" type="ORF">ABT39_MTgene1030</name>
</gene>
<organism evidence="2">
    <name type="scientific">Picea glauca</name>
    <name type="common">White spruce</name>
    <name type="synonym">Pinus glauca</name>
    <dbReference type="NCBI Taxonomy" id="3330"/>
    <lineage>
        <taxon>Eukaryota</taxon>
        <taxon>Viridiplantae</taxon>
        <taxon>Streptophyta</taxon>
        <taxon>Embryophyta</taxon>
        <taxon>Tracheophyta</taxon>
        <taxon>Spermatophyta</taxon>
        <taxon>Pinopsida</taxon>
        <taxon>Pinidae</taxon>
        <taxon>Conifers I</taxon>
        <taxon>Pinales</taxon>
        <taxon>Pinaceae</taxon>
        <taxon>Picea</taxon>
    </lineage>
</organism>
<evidence type="ECO:0000256" key="1">
    <source>
        <dbReference type="SAM" id="Phobius"/>
    </source>
</evidence>
<dbReference type="AlphaFoldDB" id="A0A101M4Y6"/>
<geneLocation type="mitochondrion" evidence="2"/>
<proteinExistence type="predicted"/>
<keyword evidence="1" id="KW-0812">Transmembrane</keyword>
<comment type="caution">
    <text evidence="2">The sequence shown here is derived from an EMBL/GenBank/DDBJ whole genome shotgun (WGS) entry which is preliminary data.</text>
</comment>
<protein>
    <submittedName>
        <fullName evidence="2">Uncharacterized protein</fullName>
    </submittedName>
</protein>
<dbReference type="EMBL" id="LKAM01000001">
    <property type="protein sequence ID" value="KUM51184.1"/>
    <property type="molecule type" value="Genomic_DNA"/>
</dbReference>
<reference evidence="2" key="1">
    <citation type="journal article" date="2015" name="Genome Biol. Evol.">
        <title>Organellar Genomes of White Spruce (Picea glauca): Assembly and Annotation.</title>
        <authorList>
            <person name="Jackman S.D."/>
            <person name="Warren R.L."/>
            <person name="Gibb E.A."/>
            <person name="Vandervalk B.P."/>
            <person name="Mohamadi H."/>
            <person name="Chu J."/>
            <person name="Raymond A."/>
            <person name="Pleasance S."/>
            <person name="Coope R."/>
            <person name="Wildung M.R."/>
            <person name="Ritland C.E."/>
            <person name="Bousquet J."/>
            <person name="Jones S.J."/>
            <person name="Bohlmann J."/>
            <person name="Birol I."/>
        </authorList>
    </citation>
    <scope>NUCLEOTIDE SEQUENCE [LARGE SCALE GENOMIC DNA]</scope>
    <source>
        <tissue evidence="2">Flushing bud</tissue>
    </source>
</reference>
<name>A0A101M4Y6_PICGL</name>